<name>A0A485KAU7_9STRA</name>
<protein>
    <submittedName>
        <fullName evidence="3">Aste57867_1999 protein</fullName>
    </submittedName>
</protein>
<dbReference type="InterPro" id="IPR025533">
    <property type="entry name" value="DUF4419"/>
</dbReference>
<evidence type="ECO:0000313" key="4">
    <source>
        <dbReference type="Proteomes" id="UP000332933"/>
    </source>
</evidence>
<reference evidence="3 4" key="1">
    <citation type="submission" date="2019-03" db="EMBL/GenBank/DDBJ databases">
        <authorList>
            <person name="Gaulin E."/>
            <person name="Dumas B."/>
        </authorList>
    </citation>
    <scope>NUCLEOTIDE SEQUENCE [LARGE SCALE GENOMIC DNA]</scope>
    <source>
        <strain evidence="3">CBS 568.67</strain>
    </source>
</reference>
<evidence type="ECO:0000313" key="3">
    <source>
        <dbReference type="EMBL" id="VFT79203.1"/>
    </source>
</evidence>
<evidence type="ECO:0000256" key="1">
    <source>
        <dbReference type="SAM" id="SignalP"/>
    </source>
</evidence>
<feature type="chain" id="PRO_5036355379" evidence="1">
    <location>
        <begin position="20"/>
        <end position="481"/>
    </location>
</feature>
<keyword evidence="1" id="KW-0732">Signal</keyword>
<dbReference type="PANTHER" id="PTHR31252">
    <property type="entry name" value="DUF4419 DOMAIN-CONTAINING PROTEIN"/>
    <property type="match status" value="1"/>
</dbReference>
<proteinExistence type="predicted"/>
<keyword evidence="4" id="KW-1185">Reference proteome</keyword>
<reference evidence="2" key="2">
    <citation type="submission" date="2019-06" db="EMBL/GenBank/DDBJ databases">
        <title>Genomics analysis of Aphanomyces spp. identifies a new class of oomycete effector associated with host adaptation.</title>
        <authorList>
            <person name="Gaulin E."/>
        </authorList>
    </citation>
    <scope>NUCLEOTIDE SEQUENCE</scope>
    <source>
        <strain evidence="2">CBS 578.67</strain>
    </source>
</reference>
<dbReference type="EMBL" id="CAADRA010000197">
    <property type="protein sequence ID" value="VFT79203.1"/>
    <property type="molecule type" value="Genomic_DNA"/>
</dbReference>
<organism evidence="3 4">
    <name type="scientific">Aphanomyces stellatus</name>
    <dbReference type="NCBI Taxonomy" id="120398"/>
    <lineage>
        <taxon>Eukaryota</taxon>
        <taxon>Sar</taxon>
        <taxon>Stramenopiles</taxon>
        <taxon>Oomycota</taxon>
        <taxon>Saprolegniomycetes</taxon>
        <taxon>Saprolegniales</taxon>
        <taxon>Verrucalvaceae</taxon>
        <taxon>Aphanomyces</taxon>
    </lineage>
</organism>
<dbReference type="AlphaFoldDB" id="A0A485KAU7"/>
<sequence>MRLLPLALFLSFSSQLIRGEESTDDDSYLEVVCDAETPQGGTLFRALATRANEHPMHRNRPWDNMVIPIWNHSQVEDQEFQCDDLSSTLPSPFFGDKIASGGRMGPPQGIQFAVSNVDVRPFARTRHDKRSCGPPVSTLDEFKQCTEVLQSSPPSGTSDTVAIKNGFVLGVLRAYNDHHNLVLRPDDVWLAIMVQFSLFVKGHAESLRSQLVKHVTGKKTLEVDLGVGSLRTVNYEHLATQLVELMDEHLVDPTMRDWILPAFTTTTEHDRIVGSVVMMASFSSYFEYLGGISCGIPHVTLLGSVHDWETIRTRVDELRQFGHEMPLWVDLLAPVLDQFVAAANGNIDLTFWQRIAHYTPSGSGPSYLSGWISVFAVFDASGKWQGSTRTIPKRPGFTIFMNAQGNIEQDFTAPEPKDQVTDFPVIEIHKVPTGYVAVDVNINDNGVKYEALMFAGHTSFDVMSSTNSIGPQLTWSMALKK</sequence>
<dbReference type="Pfam" id="PF14388">
    <property type="entry name" value="DUF4419"/>
    <property type="match status" value="1"/>
</dbReference>
<dbReference type="EMBL" id="VJMH01000197">
    <property type="protein sequence ID" value="KAF0717937.1"/>
    <property type="molecule type" value="Genomic_DNA"/>
</dbReference>
<dbReference type="Proteomes" id="UP000332933">
    <property type="component" value="Unassembled WGS sequence"/>
</dbReference>
<dbReference type="PANTHER" id="PTHR31252:SF11">
    <property type="entry name" value="DUF4419 DOMAIN-CONTAINING PROTEIN"/>
    <property type="match status" value="1"/>
</dbReference>
<accession>A0A485KAU7</accession>
<gene>
    <name evidence="3" type="primary">Aste57867_1999</name>
    <name evidence="2" type="ORF">As57867_001997</name>
    <name evidence="3" type="ORF">ASTE57867_1999</name>
</gene>
<dbReference type="OrthoDB" id="9978173at2759"/>
<evidence type="ECO:0000313" key="2">
    <source>
        <dbReference type="EMBL" id="KAF0717937.1"/>
    </source>
</evidence>
<feature type="signal peptide" evidence="1">
    <location>
        <begin position="1"/>
        <end position="19"/>
    </location>
</feature>